<keyword evidence="4" id="KW-1185">Reference proteome</keyword>
<sequence length="354" mass="38292">MKKLLLLTLFIAAIPSVALAQSAYVGADGYFSIRGLQPSKSYSVDLGGNPLISAGNSNSCGILRVAATGAVKVSDRIEIKDEAAGKVYGFENSSSIPVKDIKCIPGQVKTEREIWKDSKGTIWISGLTTSSAQTIRLLTKSPTRTIRANQCGMVSFRLNNPEPKAIILNNQAFPIAGATRGGGIACKRGTLYTSYPPQPEISPVSADEWKKQNSVGFDEKALIIDESTRWIGYSGNGEGSQQTPTPPAPPSTPTKPMPPYGKACRLNGGNNILVVGLKPNTMYEFSDQEHRKSKYTNFREQTTDSEGKTVLENIDLTKLSSTDGESVWLVAYENGEDDYNNIISYGIIKIPNCI</sequence>
<comment type="caution">
    <text evidence="3">The sequence shown here is derived from an EMBL/GenBank/DDBJ whole genome shotgun (WGS) entry which is preliminary data.</text>
</comment>
<keyword evidence="2" id="KW-0732">Signal</keyword>
<dbReference type="RefSeq" id="WP_198126307.1">
    <property type="nucleotide sequence ID" value="NZ_JAECZC010000043.1"/>
</dbReference>
<evidence type="ECO:0000313" key="4">
    <source>
        <dbReference type="Proteomes" id="UP000632766"/>
    </source>
</evidence>
<evidence type="ECO:0000256" key="2">
    <source>
        <dbReference type="SAM" id="SignalP"/>
    </source>
</evidence>
<feature type="chain" id="PRO_5035265925" evidence="2">
    <location>
        <begin position="21"/>
        <end position="354"/>
    </location>
</feature>
<dbReference type="AlphaFoldDB" id="A0A8J7HVY8"/>
<protein>
    <submittedName>
        <fullName evidence="3">Uncharacterized protein</fullName>
    </submittedName>
</protein>
<evidence type="ECO:0000256" key="1">
    <source>
        <dbReference type="SAM" id="MobiDB-lite"/>
    </source>
</evidence>
<proteinExistence type="predicted"/>
<accession>A0A8J7HVY8</accession>
<organism evidence="3 4">
    <name type="scientific">Amazonocrinis nigriterrae CENA67</name>
    <dbReference type="NCBI Taxonomy" id="2794033"/>
    <lineage>
        <taxon>Bacteria</taxon>
        <taxon>Bacillati</taxon>
        <taxon>Cyanobacteriota</taxon>
        <taxon>Cyanophyceae</taxon>
        <taxon>Nostocales</taxon>
        <taxon>Nostocaceae</taxon>
        <taxon>Amazonocrinis</taxon>
        <taxon>Amazonocrinis nigriterrae</taxon>
    </lineage>
</organism>
<dbReference type="EMBL" id="JAECZC010000043">
    <property type="protein sequence ID" value="MBH8564470.1"/>
    <property type="molecule type" value="Genomic_DNA"/>
</dbReference>
<feature type="compositionally biased region" description="Pro residues" evidence="1">
    <location>
        <begin position="244"/>
        <end position="256"/>
    </location>
</feature>
<dbReference type="Proteomes" id="UP000632766">
    <property type="component" value="Unassembled WGS sequence"/>
</dbReference>
<gene>
    <name evidence="3" type="ORF">I8748_20170</name>
</gene>
<feature type="signal peptide" evidence="2">
    <location>
        <begin position="1"/>
        <end position="20"/>
    </location>
</feature>
<name>A0A8J7HVY8_9NOST</name>
<reference evidence="3 4" key="1">
    <citation type="journal article" date="2021" name="Int. J. Syst. Evol. Microbiol.">
        <title>Amazonocrinis nigriterrae gen. nov., sp. nov., Atlanticothrix silvestris gen. nov., sp. nov. and Dendronalium phyllosphericum gen. nov., sp. nov., nostocacean cyanobacteria from Brazilian environments.</title>
        <authorList>
            <person name="Alvarenga D.O."/>
            <person name="Andreote A.P.D."/>
            <person name="Branco L.H.Z."/>
            <person name="Delbaje E."/>
            <person name="Cruz R.B."/>
            <person name="Varani A.M."/>
            <person name="Fiore M.F."/>
        </authorList>
    </citation>
    <scope>NUCLEOTIDE SEQUENCE [LARGE SCALE GENOMIC DNA]</scope>
    <source>
        <strain evidence="3 4">CENA67</strain>
    </source>
</reference>
<evidence type="ECO:0000313" key="3">
    <source>
        <dbReference type="EMBL" id="MBH8564470.1"/>
    </source>
</evidence>
<feature type="region of interest" description="Disordered" evidence="1">
    <location>
        <begin position="233"/>
        <end position="256"/>
    </location>
</feature>